<feature type="transmembrane region" description="Helical" evidence="6">
    <location>
        <begin position="96"/>
        <end position="112"/>
    </location>
</feature>
<keyword evidence="6" id="KW-0812">Transmembrane</keyword>
<dbReference type="PANTHER" id="PTHR10414:SF71">
    <property type="entry name" value="FI05338P"/>
    <property type="match status" value="1"/>
</dbReference>
<evidence type="ECO:0000256" key="3">
    <source>
        <dbReference type="ARBA" id="ARBA00022679"/>
    </source>
</evidence>
<dbReference type="WBParaSite" id="nRc.2.0.1.t14837-RA">
    <property type="protein sequence ID" value="nRc.2.0.1.t14837-RA"/>
    <property type="gene ID" value="nRc.2.0.1.g14837"/>
</dbReference>
<comment type="subcellular location">
    <subcellularLocation>
        <location evidence="1">Membrane</location>
    </subcellularLocation>
</comment>
<evidence type="ECO:0000256" key="5">
    <source>
        <dbReference type="RuleBase" id="RU003750"/>
    </source>
</evidence>
<evidence type="ECO:0000256" key="6">
    <source>
        <dbReference type="SAM" id="Phobius"/>
    </source>
</evidence>
<feature type="transmembrane region" description="Helical" evidence="6">
    <location>
        <begin position="235"/>
        <end position="253"/>
    </location>
</feature>
<feature type="transmembrane region" description="Helical" evidence="6">
    <location>
        <begin position="55"/>
        <end position="76"/>
    </location>
</feature>
<evidence type="ECO:0000256" key="1">
    <source>
        <dbReference type="ARBA" id="ARBA00004370"/>
    </source>
</evidence>
<dbReference type="Proteomes" id="UP000887565">
    <property type="component" value="Unplaced"/>
</dbReference>
<dbReference type="GO" id="GO:0004307">
    <property type="term" value="F:ethanolaminephosphotransferase activity"/>
    <property type="evidence" value="ECO:0007669"/>
    <property type="project" value="TreeGrafter"/>
</dbReference>
<dbReference type="PROSITE" id="PS00379">
    <property type="entry name" value="CDP_ALCOHOL_P_TRANSF"/>
    <property type="match status" value="1"/>
</dbReference>
<dbReference type="Pfam" id="PF01066">
    <property type="entry name" value="CDP-OH_P_transf"/>
    <property type="match status" value="1"/>
</dbReference>
<dbReference type="GO" id="GO:0005789">
    <property type="term" value="C:endoplasmic reticulum membrane"/>
    <property type="evidence" value="ECO:0007669"/>
    <property type="project" value="TreeGrafter"/>
</dbReference>
<dbReference type="PANTHER" id="PTHR10414">
    <property type="entry name" value="ETHANOLAMINEPHOSPHOTRANSFERASE"/>
    <property type="match status" value="1"/>
</dbReference>
<reference evidence="8" key="1">
    <citation type="submission" date="2022-11" db="UniProtKB">
        <authorList>
            <consortium name="WormBaseParasite"/>
        </authorList>
    </citation>
    <scope>IDENTIFICATION</scope>
</reference>
<evidence type="ECO:0000256" key="4">
    <source>
        <dbReference type="ARBA" id="ARBA00023136"/>
    </source>
</evidence>
<keyword evidence="3 5" id="KW-0808">Transferase</keyword>
<dbReference type="GO" id="GO:0005794">
    <property type="term" value="C:Golgi apparatus"/>
    <property type="evidence" value="ECO:0007669"/>
    <property type="project" value="TreeGrafter"/>
</dbReference>
<dbReference type="GO" id="GO:0006646">
    <property type="term" value="P:phosphatidylethanolamine biosynthetic process"/>
    <property type="evidence" value="ECO:0007669"/>
    <property type="project" value="TreeGrafter"/>
</dbReference>
<dbReference type="InterPro" id="IPR048254">
    <property type="entry name" value="CDP_ALCOHOL_P_TRANSF_CS"/>
</dbReference>
<dbReference type="Gene3D" id="1.20.120.1760">
    <property type="match status" value="1"/>
</dbReference>
<dbReference type="InterPro" id="IPR043130">
    <property type="entry name" value="CDP-OH_PTrfase_TM_dom"/>
</dbReference>
<comment type="similarity">
    <text evidence="2 5">Belongs to the CDP-alcohol phosphatidyltransferase class-I family.</text>
</comment>
<dbReference type="FunFam" id="1.20.120.1760:FF:000016">
    <property type="entry name" value="ethanolaminephosphotransferase 1"/>
    <property type="match status" value="1"/>
</dbReference>
<protein>
    <submittedName>
        <fullName evidence="8">Ethanolaminephosphotransferase 1</fullName>
    </submittedName>
</protein>
<evidence type="ECO:0000313" key="7">
    <source>
        <dbReference type="Proteomes" id="UP000887565"/>
    </source>
</evidence>
<proteinExistence type="inferred from homology"/>
<dbReference type="InterPro" id="IPR014472">
    <property type="entry name" value="CHOPT"/>
</dbReference>
<name>A0A915IKY1_ROMCU</name>
<organism evidence="7 8">
    <name type="scientific">Romanomermis culicivorax</name>
    <name type="common">Nematode worm</name>
    <dbReference type="NCBI Taxonomy" id="13658"/>
    <lineage>
        <taxon>Eukaryota</taxon>
        <taxon>Metazoa</taxon>
        <taxon>Ecdysozoa</taxon>
        <taxon>Nematoda</taxon>
        <taxon>Enoplea</taxon>
        <taxon>Dorylaimia</taxon>
        <taxon>Mermithida</taxon>
        <taxon>Mermithoidea</taxon>
        <taxon>Mermithidae</taxon>
        <taxon>Romanomermis</taxon>
    </lineage>
</organism>
<keyword evidence="6" id="KW-1133">Transmembrane helix</keyword>
<keyword evidence="4 6" id="KW-0472">Membrane</keyword>
<keyword evidence="7" id="KW-1185">Reference proteome</keyword>
<evidence type="ECO:0000313" key="8">
    <source>
        <dbReference type="WBParaSite" id="nRc.2.0.1.t14837-RA"/>
    </source>
</evidence>
<dbReference type="InterPro" id="IPR000462">
    <property type="entry name" value="CDP-OH_P_trans"/>
</dbReference>
<feature type="transmembrane region" description="Helical" evidence="6">
    <location>
        <begin position="200"/>
        <end position="223"/>
    </location>
</feature>
<accession>A0A915IKY1</accession>
<dbReference type="OMA" id="VEANYIF"/>
<dbReference type="AlphaFoldDB" id="A0A915IKY1"/>
<sequence>MSRLFDYKYLSIEHLKGFSNYKYSSIDNSPLAVYVSHPFWNQVVKLYPMWLAPNVLTFGGMLLVMAAFGLVSYYDYNLTASNGPIDVLSTHPVPNWVWLFCSIAMFLAHTMGNGTDGKQARRTGASGPTGELFDHGIDSWMTIPFTVTLFSVFGRTDYSVDAFRQMLILMSVQLVFVTTHWEKYNTGILFLSWCYDASQYALVIMYFVTWAAGGYLFWKFYLIPGLLTPAHVMEYVFYFSCFGMSIPMSLYNIQK</sequence>
<evidence type="ECO:0000256" key="2">
    <source>
        <dbReference type="ARBA" id="ARBA00010441"/>
    </source>
</evidence>